<dbReference type="EMBL" id="QNUK01000063">
    <property type="protein sequence ID" value="KAF5904107.1"/>
    <property type="molecule type" value="Genomic_DNA"/>
</dbReference>
<evidence type="ECO:0000313" key="2">
    <source>
        <dbReference type="Proteomes" id="UP000727407"/>
    </source>
</evidence>
<organism evidence="1 2">
    <name type="scientific">Clarias magur</name>
    <name type="common">Asian catfish</name>
    <name type="synonym">Macropteronotus magur</name>
    <dbReference type="NCBI Taxonomy" id="1594786"/>
    <lineage>
        <taxon>Eukaryota</taxon>
        <taxon>Metazoa</taxon>
        <taxon>Chordata</taxon>
        <taxon>Craniata</taxon>
        <taxon>Vertebrata</taxon>
        <taxon>Euteleostomi</taxon>
        <taxon>Actinopterygii</taxon>
        <taxon>Neopterygii</taxon>
        <taxon>Teleostei</taxon>
        <taxon>Ostariophysi</taxon>
        <taxon>Siluriformes</taxon>
        <taxon>Clariidae</taxon>
        <taxon>Clarias</taxon>
    </lineage>
</organism>
<dbReference type="AlphaFoldDB" id="A0A8J4UQ77"/>
<accession>A0A8J4UQ77</accession>
<feature type="non-terminal residue" evidence="1">
    <location>
        <position position="115"/>
    </location>
</feature>
<evidence type="ECO:0000313" key="1">
    <source>
        <dbReference type="EMBL" id="KAF5904107.1"/>
    </source>
</evidence>
<name>A0A8J4UQ77_CLAMG</name>
<sequence>LTLLASAQSSTDYRDLSNTLQKHIDKVLEEGNRKFGRNHHVDFHSLVKTPVTRQSSLYVNVLLKVTTCKTAHHSFKNRPECNTRKKNTPLIDCLVCKIKSGEELVHCAKKVDVIN</sequence>
<comment type="caution">
    <text evidence="1">The sequence shown here is derived from an EMBL/GenBank/DDBJ whole genome shotgun (WGS) entry which is preliminary data.</text>
</comment>
<gene>
    <name evidence="1" type="primary">m1gl27</name>
    <name evidence="1" type="ORF">DAT39_006203</name>
</gene>
<keyword evidence="2" id="KW-1185">Reference proteome</keyword>
<feature type="non-terminal residue" evidence="1">
    <location>
        <position position="1"/>
    </location>
</feature>
<dbReference type="Proteomes" id="UP000727407">
    <property type="component" value="Unassembled WGS sequence"/>
</dbReference>
<reference evidence="1" key="1">
    <citation type="submission" date="2020-07" db="EMBL/GenBank/DDBJ databases">
        <title>Clarias magur genome sequencing, assembly and annotation.</title>
        <authorList>
            <person name="Kushwaha B."/>
            <person name="Kumar R."/>
            <person name="Das P."/>
            <person name="Joshi C.G."/>
            <person name="Kumar D."/>
            <person name="Nagpure N.S."/>
            <person name="Pandey M."/>
            <person name="Agarwal S."/>
            <person name="Srivastava S."/>
            <person name="Singh M."/>
            <person name="Sahoo L."/>
            <person name="Jayasankar P."/>
            <person name="Meher P.K."/>
            <person name="Koringa P.G."/>
            <person name="Iquebal M.A."/>
            <person name="Das S.P."/>
            <person name="Bit A."/>
            <person name="Patnaik S."/>
            <person name="Patel N."/>
            <person name="Shah T.M."/>
            <person name="Hinsu A."/>
            <person name="Jena J.K."/>
        </authorList>
    </citation>
    <scope>NUCLEOTIDE SEQUENCE</scope>
    <source>
        <strain evidence="1">CIFAMagur01</strain>
        <tissue evidence="1">Testis</tissue>
    </source>
</reference>
<proteinExistence type="predicted"/>
<dbReference type="OrthoDB" id="8894922at2759"/>
<protein>
    <submittedName>
        <fullName evidence="1">Cystatin-like protein</fullName>
    </submittedName>
</protein>